<protein>
    <submittedName>
        <fullName evidence="2">Uncharacterized protein</fullName>
    </submittedName>
</protein>
<evidence type="ECO:0000313" key="2">
    <source>
        <dbReference type="EMBL" id="GBN70825.1"/>
    </source>
</evidence>
<organism evidence="2 3">
    <name type="scientific">Araneus ventricosus</name>
    <name type="common">Orbweaver spider</name>
    <name type="synonym">Epeira ventricosa</name>
    <dbReference type="NCBI Taxonomy" id="182803"/>
    <lineage>
        <taxon>Eukaryota</taxon>
        <taxon>Metazoa</taxon>
        <taxon>Ecdysozoa</taxon>
        <taxon>Arthropoda</taxon>
        <taxon>Chelicerata</taxon>
        <taxon>Arachnida</taxon>
        <taxon>Araneae</taxon>
        <taxon>Araneomorphae</taxon>
        <taxon>Entelegynae</taxon>
        <taxon>Araneoidea</taxon>
        <taxon>Araneidae</taxon>
        <taxon>Araneus</taxon>
    </lineage>
</organism>
<name>A0A4Y2R7P2_ARAVE</name>
<comment type="caution">
    <text evidence="2">The sequence shown here is derived from an EMBL/GenBank/DDBJ whole genome shotgun (WGS) entry which is preliminary data.</text>
</comment>
<evidence type="ECO:0000313" key="3">
    <source>
        <dbReference type="Proteomes" id="UP000499080"/>
    </source>
</evidence>
<dbReference type="AlphaFoldDB" id="A0A4Y2R7P2"/>
<sequence length="147" mass="17362">MRVSAVCPESKYCHGRSNTGSIDSDTWMGVKIELLFPLKRGSRYFLFVLGDDFRRKDFWFSFCFFWWCRRVCADSSPGGLEILCQNWISFVNNDMKPFDFKYGRKQETDDEKDDNMILIEESDEEDFGSFQQETEAEKEEEVLKNPP</sequence>
<gene>
    <name evidence="2" type="ORF">AVEN_123650_1</name>
</gene>
<evidence type="ECO:0000256" key="1">
    <source>
        <dbReference type="SAM" id="MobiDB-lite"/>
    </source>
</evidence>
<reference evidence="2 3" key="1">
    <citation type="journal article" date="2019" name="Sci. Rep.">
        <title>Orb-weaving spider Araneus ventricosus genome elucidates the spidroin gene catalogue.</title>
        <authorList>
            <person name="Kono N."/>
            <person name="Nakamura H."/>
            <person name="Ohtoshi R."/>
            <person name="Moran D.A.P."/>
            <person name="Shinohara A."/>
            <person name="Yoshida Y."/>
            <person name="Fujiwara M."/>
            <person name="Mori M."/>
            <person name="Tomita M."/>
            <person name="Arakawa K."/>
        </authorList>
    </citation>
    <scope>NUCLEOTIDE SEQUENCE [LARGE SCALE GENOMIC DNA]</scope>
</reference>
<feature type="region of interest" description="Disordered" evidence="1">
    <location>
        <begin position="122"/>
        <end position="147"/>
    </location>
</feature>
<proteinExistence type="predicted"/>
<keyword evidence="3" id="KW-1185">Reference proteome</keyword>
<dbReference type="EMBL" id="BGPR01015840">
    <property type="protein sequence ID" value="GBN70825.1"/>
    <property type="molecule type" value="Genomic_DNA"/>
</dbReference>
<dbReference type="Proteomes" id="UP000499080">
    <property type="component" value="Unassembled WGS sequence"/>
</dbReference>
<accession>A0A4Y2R7P2</accession>